<gene>
    <name evidence="2" type="ORF">S01H1_35710</name>
</gene>
<protein>
    <recommendedName>
        <fullName evidence="1">F-box domain-containing protein</fullName>
    </recommendedName>
</protein>
<evidence type="ECO:0000313" key="2">
    <source>
        <dbReference type="EMBL" id="GAG13141.1"/>
    </source>
</evidence>
<organism evidence="2">
    <name type="scientific">marine sediment metagenome</name>
    <dbReference type="NCBI Taxonomy" id="412755"/>
    <lineage>
        <taxon>unclassified sequences</taxon>
        <taxon>metagenomes</taxon>
        <taxon>ecological metagenomes</taxon>
    </lineage>
</organism>
<feature type="domain" description="F-box" evidence="1">
    <location>
        <begin position="41"/>
        <end position="73"/>
    </location>
</feature>
<feature type="non-terminal residue" evidence="2">
    <location>
        <position position="98"/>
    </location>
</feature>
<dbReference type="InterPro" id="IPR001810">
    <property type="entry name" value="F-box_dom"/>
</dbReference>
<reference evidence="2" key="1">
    <citation type="journal article" date="2014" name="Front. Microbiol.">
        <title>High frequency of phylogenetically diverse reductive dehalogenase-homologous genes in deep subseafloor sedimentary metagenomes.</title>
        <authorList>
            <person name="Kawai M."/>
            <person name="Futagami T."/>
            <person name="Toyoda A."/>
            <person name="Takaki Y."/>
            <person name="Nishi S."/>
            <person name="Hori S."/>
            <person name="Arai W."/>
            <person name="Tsubouchi T."/>
            <person name="Morono Y."/>
            <person name="Uchiyama I."/>
            <person name="Ito T."/>
            <person name="Fujiyama A."/>
            <person name="Inagaki F."/>
            <person name="Takami H."/>
        </authorList>
    </citation>
    <scope>NUCLEOTIDE SEQUENCE</scope>
    <source>
        <strain evidence="2">Expedition CK06-06</strain>
    </source>
</reference>
<name>X0WKC7_9ZZZZ</name>
<dbReference type="Pfam" id="PF00646">
    <property type="entry name" value="F-box"/>
    <property type="match status" value="1"/>
</dbReference>
<accession>X0WKC7</accession>
<dbReference type="CDD" id="cd09917">
    <property type="entry name" value="F-box_SF"/>
    <property type="match status" value="1"/>
</dbReference>
<dbReference type="EMBL" id="BARS01022325">
    <property type="protein sequence ID" value="GAG13141.1"/>
    <property type="molecule type" value="Genomic_DNA"/>
</dbReference>
<dbReference type="InterPro" id="IPR036047">
    <property type="entry name" value="F-box-like_dom_sf"/>
</dbReference>
<sequence length="98" mass="11028">MTTNMNIEVIRCPQVNAFHVLSPDAAVWTPAGATPPDTNIELPADCWSEVLRFLPIYNRIRAARTNKEIYKCLRFTFTGQTINLEDCKNITNNGLACL</sequence>
<evidence type="ECO:0000259" key="1">
    <source>
        <dbReference type="Pfam" id="PF00646"/>
    </source>
</evidence>
<proteinExistence type="predicted"/>
<dbReference type="AlphaFoldDB" id="X0WKC7"/>
<comment type="caution">
    <text evidence="2">The sequence shown here is derived from an EMBL/GenBank/DDBJ whole genome shotgun (WGS) entry which is preliminary data.</text>
</comment>
<dbReference type="SUPFAM" id="SSF81383">
    <property type="entry name" value="F-box domain"/>
    <property type="match status" value="1"/>
</dbReference>